<dbReference type="GO" id="GO:0061630">
    <property type="term" value="F:ubiquitin protein ligase activity"/>
    <property type="evidence" value="ECO:0007669"/>
    <property type="project" value="UniProtKB-EC"/>
</dbReference>
<evidence type="ECO:0000313" key="2">
    <source>
        <dbReference type="EMBL" id="KAK5188180.1"/>
    </source>
</evidence>
<feature type="compositionally biased region" description="Polar residues" evidence="1">
    <location>
        <begin position="1"/>
        <end position="19"/>
    </location>
</feature>
<keyword evidence="3" id="KW-1185">Reference proteome</keyword>
<keyword evidence="2" id="KW-0808">Transferase</keyword>
<feature type="compositionally biased region" description="Polar residues" evidence="1">
    <location>
        <begin position="89"/>
        <end position="98"/>
    </location>
</feature>
<dbReference type="EC" id="2.3.2.26" evidence="2"/>
<name>A0ABR0LK79_9PEZI</name>
<reference evidence="2 3" key="1">
    <citation type="submission" date="2023-08" db="EMBL/GenBank/DDBJ databases">
        <title>Black Yeasts Isolated from many extreme environments.</title>
        <authorList>
            <person name="Coleine C."/>
            <person name="Stajich J.E."/>
            <person name="Selbmann L."/>
        </authorList>
    </citation>
    <scope>NUCLEOTIDE SEQUENCE [LARGE SCALE GENOMIC DNA]</scope>
    <source>
        <strain evidence="2 3">CCFEE 536</strain>
    </source>
</reference>
<proteinExistence type="predicted"/>
<comment type="caution">
    <text evidence="2">The sequence shown here is derived from an EMBL/GenBank/DDBJ whole genome shotgun (WGS) entry which is preliminary data.</text>
</comment>
<evidence type="ECO:0000256" key="1">
    <source>
        <dbReference type="SAM" id="MobiDB-lite"/>
    </source>
</evidence>
<accession>A0ABR0LK79</accession>
<evidence type="ECO:0000313" key="3">
    <source>
        <dbReference type="Proteomes" id="UP001357485"/>
    </source>
</evidence>
<dbReference type="Proteomes" id="UP001357485">
    <property type="component" value="Unassembled WGS sequence"/>
</dbReference>
<keyword evidence="2" id="KW-0012">Acyltransferase</keyword>
<feature type="region of interest" description="Disordered" evidence="1">
    <location>
        <begin position="1"/>
        <end position="116"/>
    </location>
</feature>
<feature type="compositionally biased region" description="Polar residues" evidence="1">
    <location>
        <begin position="50"/>
        <end position="59"/>
    </location>
</feature>
<dbReference type="EMBL" id="JAVRRA010018490">
    <property type="protein sequence ID" value="KAK5188180.1"/>
    <property type="molecule type" value="Genomic_DNA"/>
</dbReference>
<feature type="non-terminal residue" evidence="2">
    <location>
        <position position="130"/>
    </location>
</feature>
<protein>
    <submittedName>
        <fullName evidence="2">E3 ubiquitin-protein ligase</fullName>
        <ecNumber evidence="2">2.3.2.26</ecNumber>
    </submittedName>
</protein>
<organism evidence="2 3">
    <name type="scientific">Cryomyces antarcticus</name>
    <dbReference type="NCBI Taxonomy" id="329879"/>
    <lineage>
        <taxon>Eukaryota</taxon>
        <taxon>Fungi</taxon>
        <taxon>Dikarya</taxon>
        <taxon>Ascomycota</taxon>
        <taxon>Pezizomycotina</taxon>
        <taxon>Dothideomycetes</taxon>
        <taxon>Dothideomycetes incertae sedis</taxon>
        <taxon>Cryomyces</taxon>
    </lineage>
</organism>
<sequence length="130" mass="14132">MSSSPSTPRFDSVCGTTDPPQRPDLPSRNVRSALLTTTAAHSAVAGSPSYVHTHQTSSRKLMPAKPTRKPPPPPVQLPPHNALVLPRSRTASGPTATSPRLPELSPRLTPEELEANRRHERVKAIFRPLE</sequence>
<gene>
    <name evidence="2" type="primary">HUL4_1</name>
    <name evidence="2" type="ORF">LTR16_008602</name>
</gene>